<accession>A0A2P2PBS0</accession>
<dbReference type="EMBL" id="GGEC01071712">
    <property type="protein sequence ID" value="MBX52196.1"/>
    <property type="molecule type" value="Transcribed_RNA"/>
</dbReference>
<name>A0A2P2PBS0_RHIMU</name>
<evidence type="ECO:0000313" key="1">
    <source>
        <dbReference type="EMBL" id="MBX52196.1"/>
    </source>
</evidence>
<organism evidence="1">
    <name type="scientific">Rhizophora mucronata</name>
    <name type="common">Asiatic mangrove</name>
    <dbReference type="NCBI Taxonomy" id="61149"/>
    <lineage>
        <taxon>Eukaryota</taxon>
        <taxon>Viridiplantae</taxon>
        <taxon>Streptophyta</taxon>
        <taxon>Embryophyta</taxon>
        <taxon>Tracheophyta</taxon>
        <taxon>Spermatophyta</taxon>
        <taxon>Magnoliopsida</taxon>
        <taxon>eudicotyledons</taxon>
        <taxon>Gunneridae</taxon>
        <taxon>Pentapetalae</taxon>
        <taxon>rosids</taxon>
        <taxon>fabids</taxon>
        <taxon>Malpighiales</taxon>
        <taxon>Rhizophoraceae</taxon>
        <taxon>Rhizophora</taxon>
    </lineage>
</organism>
<reference evidence="1" key="1">
    <citation type="submission" date="2018-02" db="EMBL/GenBank/DDBJ databases">
        <title>Rhizophora mucronata_Transcriptome.</title>
        <authorList>
            <person name="Meera S.P."/>
            <person name="Sreeshan A."/>
            <person name="Augustine A."/>
        </authorList>
    </citation>
    <scope>NUCLEOTIDE SEQUENCE</scope>
    <source>
        <tissue evidence="1">Leaf</tissue>
    </source>
</reference>
<protein>
    <submittedName>
        <fullName evidence="1">Uncharacterized protein</fullName>
    </submittedName>
</protein>
<dbReference type="AlphaFoldDB" id="A0A2P2PBS0"/>
<sequence length="31" mass="3702">MMDERYNLSFMCCAFYTGKDCYLFVLIAFCC</sequence>
<proteinExistence type="predicted"/>